<reference evidence="1 2" key="1">
    <citation type="submission" date="2021-01" db="EMBL/GenBank/DDBJ databases">
        <title>Genomic Encyclopedia of Type Strains, Phase IV (KMG-IV): sequencing the most valuable type-strain genomes for metagenomic binning, comparative biology and taxonomic classification.</title>
        <authorList>
            <person name="Goeker M."/>
        </authorList>
    </citation>
    <scope>NUCLEOTIDE SEQUENCE [LARGE SCALE GENOMIC DNA]</scope>
    <source>
        <strain evidence="1 2">DSM 100968</strain>
    </source>
</reference>
<evidence type="ECO:0000313" key="2">
    <source>
        <dbReference type="Proteomes" id="UP000823201"/>
    </source>
</evidence>
<protein>
    <submittedName>
        <fullName evidence="1">Uncharacterized protein</fullName>
    </submittedName>
</protein>
<keyword evidence="2" id="KW-1185">Reference proteome</keyword>
<proteinExistence type="predicted"/>
<comment type="caution">
    <text evidence="1">The sequence shown here is derived from an EMBL/GenBank/DDBJ whole genome shotgun (WGS) entry which is preliminary data.</text>
</comment>
<gene>
    <name evidence="1" type="ORF">JOC27_001615</name>
</gene>
<evidence type="ECO:0000313" key="1">
    <source>
        <dbReference type="EMBL" id="MBM7658162.1"/>
    </source>
</evidence>
<organism evidence="1 2">
    <name type="scientific">Sporolactobacillus spathodeae</name>
    <dbReference type="NCBI Taxonomy" id="1465502"/>
    <lineage>
        <taxon>Bacteria</taxon>
        <taxon>Bacillati</taxon>
        <taxon>Bacillota</taxon>
        <taxon>Bacilli</taxon>
        <taxon>Bacillales</taxon>
        <taxon>Sporolactobacillaceae</taxon>
        <taxon>Sporolactobacillus</taxon>
    </lineage>
</organism>
<name>A0ABS2Q8P9_9BACL</name>
<sequence>MFTFNIVFLTKSQCVLAPCENSGPDGLRSFKSVREGIDLACGKQIIEAYCCTKTWLCRVFLKRITQKLLIR</sequence>
<dbReference type="Proteomes" id="UP000823201">
    <property type="component" value="Unassembled WGS sequence"/>
</dbReference>
<dbReference type="EMBL" id="JAFBEV010000013">
    <property type="protein sequence ID" value="MBM7658162.1"/>
    <property type="molecule type" value="Genomic_DNA"/>
</dbReference>
<accession>A0ABS2Q8P9</accession>